<dbReference type="Pfam" id="PF22398">
    <property type="entry name" value="DUF6978"/>
    <property type="match status" value="1"/>
</dbReference>
<reference evidence="3 4" key="1">
    <citation type="submission" date="2016-02" db="EMBL/GenBank/DDBJ databases">
        <authorList>
            <consortium name="Pathogen Informatics"/>
        </authorList>
    </citation>
    <scope>NUCLEOTIDE SEQUENCE [LARGE SCALE GENOMIC DNA]</scope>
    <source>
        <strain evidence="1 4">LSS59</strain>
        <strain evidence="2 3">LSS80</strain>
    </source>
</reference>
<evidence type="ECO:0000313" key="1">
    <source>
        <dbReference type="EMBL" id="CYV06343.1"/>
    </source>
</evidence>
<evidence type="ECO:0000313" key="2">
    <source>
        <dbReference type="EMBL" id="CYV42247.1"/>
    </source>
</evidence>
<dbReference type="Proteomes" id="UP000073200">
    <property type="component" value="Unassembled WGS sequence"/>
</dbReference>
<dbReference type="Proteomes" id="UP000070960">
    <property type="component" value="Unassembled WGS sequence"/>
</dbReference>
<accession>A0A0Z8I5E3</accession>
<evidence type="ECO:0000313" key="4">
    <source>
        <dbReference type="Proteomes" id="UP000073200"/>
    </source>
</evidence>
<sequence>MDQVYFDELLRCLKILKNNSLEFPEPGTQNKHGVYKQDDASEQFELVINRKGHLNKSNLTYLMRSKSLNGILVRLDCNGTPHNDVPTPHIHIFDEEHDFGRIAIGLEDIEADLAHDLMESLIYFLDYNNVHHIGINIPML</sequence>
<dbReference type="InterPro" id="IPR053916">
    <property type="entry name" value="DUF6978"/>
</dbReference>
<dbReference type="EMBL" id="FIHG01000009">
    <property type="protein sequence ID" value="CYV06343.1"/>
    <property type="molecule type" value="Genomic_DNA"/>
</dbReference>
<dbReference type="RefSeq" id="WP_050571846.1">
    <property type="nucleotide sequence ID" value="NZ_CECW01000059.1"/>
</dbReference>
<name>A0A0Z8I5E3_STRSU</name>
<organism evidence="1 4">
    <name type="scientific">Streptococcus suis</name>
    <dbReference type="NCBI Taxonomy" id="1307"/>
    <lineage>
        <taxon>Bacteria</taxon>
        <taxon>Bacillati</taxon>
        <taxon>Bacillota</taxon>
        <taxon>Bacilli</taxon>
        <taxon>Lactobacillales</taxon>
        <taxon>Streptococcaceae</taxon>
        <taxon>Streptococcus</taxon>
    </lineage>
</organism>
<dbReference type="AlphaFoldDB" id="A0A0Z8I5E3"/>
<dbReference type="EMBL" id="FIIE01000001">
    <property type="protein sequence ID" value="CYV42247.1"/>
    <property type="molecule type" value="Genomic_DNA"/>
</dbReference>
<proteinExistence type="predicted"/>
<evidence type="ECO:0000313" key="3">
    <source>
        <dbReference type="Proteomes" id="UP000070960"/>
    </source>
</evidence>
<gene>
    <name evidence="1" type="ORF">ERS132421_01649</name>
    <name evidence="2" type="ORF">ERS132442_00228</name>
</gene>
<protein>
    <submittedName>
        <fullName evidence="1">Uncharacterized protein</fullName>
    </submittedName>
</protein>